<comment type="caution">
    <text evidence="1">The sequence shown here is derived from an EMBL/GenBank/DDBJ whole genome shotgun (WGS) entry which is preliminary data.</text>
</comment>
<evidence type="ECO:0000313" key="1">
    <source>
        <dbReference type="EMBL" id="KAH7679465.1"/>
    </source>
</evidence>
<accession>A0ACB7VXQ2</accession>
<gene>
    <name evidence="1" type="ORF">IHE45_06G060300</name>
</gene>
<protein>
    <submittedName>
        <fullName evidence="1">WAT1-related protein</fullName>
    </submittedName>
</protein>
<dbReference type="EMBL" id="CM037016">
    <property type="protein sequence ID" value="KAH7679465.1"/>
    <property type="molecule type" value="Genomic_DNA"/>
</dbReference>
<keyword evidence="2" id="KW-1185">Reference proteome</keyword>
<dbReference type="Proteomes" id="UP000827976">
    <property type="component" value="Chromosome 6"/>
</dbReference>
<reference evidence="2" key="1">
    <citation type="journal article" date="2022" name="Nat. Commun.">
        <title>Chromosome evolution and the genetic basis of agronomically important traits in greater yam.</title>
        <authorList>
            <person name="Bredeson J.V."/>
            <person name="Lyons J.B."/>
            <person name="Oniyinde I.O."/>
            <person name="Okereke N.R."/>
            <person name="Kolade O."/>
            <person name="Nnabue I."/>
            <person name="Nwadili C.O."/>
            <person name="Hribova E."/>
            <person name="Parker M."/>
            <person name="Nwogha J."/>
            <person name="Shu S."/>
            <person name="Carlson J."/>
            <person name="Kariba R."/>
            <person name="Muthemba S."/>
            <person name="Knop K."/>
            <person name="Barton G.J."/>
            <person name="Sherwood A.V."/>
            <person name="Lopez-Montes A."/>
            <person name="Asiedu R."/>
            <person name="Jamnadass R."/>
            <person name="Muchugi A."/>
            <person name="Goodstein D."/>
            <person name="Egesi C.N."/>
            <person name="Featherston J."/>
            <person name="Asfaw A."/>
            <person name="Simpson G.G."/>
            <person name="Dolezel J."/>
            <person name="Hendre P.S."/>
            <person name="Van Deynze A."/>
            <person name="Kumar P.L."/>
            <person name="Obidiegwu J.E."/>
            <person name="Bhattacharjee R."/>
            <person name="Rokhsar D.S."/>
        </authorList>
    </citation>
    <scope>NUCLEOTIDE SEQUENCE [LARGE SCALE GENOMIC DNA]</scope>
    <source>
        <strain evidence="2">cv. TDa95/00328</strain>
    </source>
</reference>
<sequence length="383" mass="42545">MKMCLIREVVKKMKAYMAMVFLQIGYAGMFVISMISLKQGMSHYVLVVYRNAVAALVMAPFALWFERKMRPRMTMSCFLKILLLALLEPVLDQNFFYMGNKATSANYAAALYNVLPAMTFIIAVILRMEKININSKHSQAKIIGTLVTVLGALVMILYKGNIIDFPWTRGQHGHNTTTTSDGRAITQNSSHWLAGTFMLLWSCLCWSGFFILQAHTLKSYPAELSLTTLICLFGMFESGAVALVMEKGTKPWALAWDTSLFTPLYSGVMCSGVAYYVQGIVMKERGPVFVTAFNPLCMVIVAILASIILAEDITVGRVIGAVIIVMGLYLLIWGKGKDKMEQSVEIIDEKEGTMELEKNANKGGKANDLDYVTIVEIPPSKTI</sequence>
<organism evidence="1 2">
    <name type="scientific">Dioscorea alata</name>
    <name type="common">Purple yam</name>
    <dbReference type="NCBI Taxonomy" id="55571"/>
    <lineage>
        <taxon>Eukaryota</taxon>
        <taxon>Viridiplantae</taxon>
        <taxon>Streptophyta</taxon>
        <taxon>Embryophyta</taxon>
        <taxon>Tracheophyta</taxon>
        <taxon>Spermatophyta</taxon>
        <taxon>Magnoliopsida</taxon>
        <taxon>Liliopsida</taxon>
        <taxon>Dioscoreales</taxon>
        <taxon>Dioscoreaceae</taxon>
        <taxon>Dioscorea</taxon>
    </lineage>
</organism>
<proteinExistence type="predicted"/>
<evidence type="ECO:0000313" key="2">
    <source>
        <dbReference type="Proteomes" id="UP000827976"/>
    </source>
</evidence>
<name>A0ACB7VXQ2_DIOAL</name>